<dbReference type="EMBL" id="JAMZIH010001724">
    <property type="protein sequence ID" value="KAJ1677948.1"/>
    <property type="molecule type" value="Genomic_DNA"/>
</dbReference>
<proteinExistence type="predicted"/>
<accession>A0ACC1HS53</accession>
<organism evidence="1 2">
    <name type="scientific">Spiromyces aspiralis</name>
    <dbReference type="NCBI Taxonomy" id="68401"/>
    <lineage>
        <taxon>Eukaryota</taxon>
        <taxon>Fungi</taxon>
        <taxon>Fungi incertae sedis</taxon>
        <taxon>Zoopagomycota</taxon>
        <taxon>Kickxellomycotina</taxon>
        <taxon>Kickxellomycetes</taxon>
        <taxon>Kickxellales</taxon>
        <taxon>Kickxellaceae</taxon>
        <taxon>Spiromyces</taxon>
    </lineage>
</organism>
<name>A0ACC1HS53_9FUNG</name>
<evidence type="ECO:0000313" key="2">
    <source>
        <dbReference type="Proteomes" id="UP001145114"/>
    </source>
</evidence>
<reference evidence="1" key="1">
    <citation type="submission" date="2022-06" db="EMBL/GenBank/DDBJ databases">
        <title>Phylogenomic reconstructions and comparative analyses of Kickxellomycotina fungi.</title>
        <authorList>
            <person name="Reynolds N.K."/>
            <person name="Stajich J.E."/>
            <person name="Barry K."/>
            <person name="Grigoriev I.V."/>
            <person name="Crous P."/>
            <person name="Smith M.E."/>
        </authorList>
    </citation>
    <scope>NUCLEOTIDE SEQUENCE</scope>
    <source>
        <strain evidence="1">RSA 2271</strain>
    </source>
</reference>
<keyword evidence="2" id="KW-1185">Reference proteome</keyword>
<protein>
    <submittedName>
        <fullName evidence="1">Uncharacterized protein</fullName>
    </submittedName>
</protein>
<dbReference type="Proteomes" id="UP001145114">
    <property type="component" value="Unassembled WGS sequence"/>
</dbReference>
<comment type="caution">
    <text evidence="1">The sequence shown here is derived from an EMBL/GenBank/DDBJ whole genome shotgun (WGS) entry which is preliminary data.</text>
</comment>
<sequence>MPVGVQRSDEIVEKKETNDQEEDEKGKGSNDEDQKADRESLAISRRGSVLKR</sequence>
<evidence type="ECO:0000313" key="1">
    <source>
        <dbReference type="EMBL" id="KAJ1677948.1"/>
    </source>
</evidence>
<gene>
    <name evidence="1" type="ORF">EV182_005105</name>
</gene>
<feature type="non-terminal residue" evidence="1">
    <location>
        <position position="52"/>
    </location>
</feature>